<evidence type="ECO:0000256" key="2">
    <source>
        <dbReference type="SAM" id="SignalP"/>
    </source>
</evidence>
<dbReference type="Proteomes" id="UP000887578">
    <property type="component" value="Unplaced"/>
</dbReference>
<dbReference type="SMART" id="SM00034">
    <property type="entry name" value="CLECT"/>
    <property type="match status" value="1"/>
</dbReference>
<keyword evidence="4" id="KW-1185">Reference proteome</keyword>
<dbReference type="AlphaFoldDB" id="A0A914PC71"/>
<feature type="region of interest" description="Disordered" evidence="1">
    <location>
        <begin position="153"/>
        <end position="175"/>
    </location>
</feature>
<sequence>MVYSKELLAACLIAVVALVSANPCPDETWRYSPHSHKCYKLYNEKTGWVVGEFKCAFQGAHHPSIHSPEENQFVSELARRADVIWIGIAQFGTSQDYVWSDHTGYDFETWHSKHSYRKPKYNKGRKCAKLDSVTGTWMQSCCKVPAATICEKPAEGPRGNYQTPTTTTPTPSTTAPWWLSSDNTAAVTNNNEVRRFRFRRL</sequence>
<proteinExistence type="predicted"/>
<dbReference type="InterPro" id="IPR001304">
    <property type="entry name" value="C-type_lectin-like"/>
</dbReference>
<feature type="domain" description="C-type lectin" evidence="3">
    <location>
        <begin position="34"/>
        <end position="151"/>
    </location>
</feature>
<protein>
    <submittedName>
        <fullName evidence="5">C-type lectin domain-containing protein</fullName>
    </submittedName>
</protein>
<dbReference type="Gene3D" id="3.10.100.10">
    <property type="entry name" value="Mannose-Binding Protein A, subunit A"/>
    <property type="match status" value="1"/>
</dbReference>
<organism evidence="4 5">
    <name type="scientific">Panagrolaimus davidi</name>
    <dbReference type="NCBI Taxonomy" id="227884"/>
    <lineage>
        <taxon>Eukaryota</taxon>
        <taxon>Metazoa</taxon>
        <taxon>Ecdysozoa</taxon>
        <taxon>Nematoda</taxon>
        <taxon>Chromadorea</taxon>
        <taxon>Rhabditida</taxon>
        <taxon>Tylenchina</taxon>
        <taxon>Panagrolaimomorpha</taxon>
        <taxon>Panagrolaimoidea</taxon>
        <taxon>Panagrolaimidae</taxon>
        <taxon>Panagrolaimus</taxon>
    </lineage>
</organism>
<evidence type="ECO:0000259" key="3">
    <source>
        <dbReference type="PROSITE" id="PS50041"/>
    </source>
</evidence>
<evidence type="ECO:0000313" key="5">
    <source>
        <dbReference type="WBParaSite" id="PDA_v2.g12328.t1"/>
    </source>
</evidence>
<dbReference type="SUPFAM" id="SSF56436">
    <property type="entry name" value="C-type lectin-like"/>
    <property type="match status" value="1"/>
</dbReference>
<keyword evidence="2" id="KW-0732">Signal</keyword>
<dbReference type="CDD" id="cd00037">
    <property type="entry name" value="CLECT"/>
    <property type="match status" value="1"/>
</dbReference>
<dbReference type="InterPro" id="IPR016187">
    <property type="entry name" value="CTDL_fold"/>
</dbReference>
<evidence type="ECO:0000313" key="4">
    <source>
        <dbReference type="Proteomes" id="UP000887578"/>
    </source>
</evidence>
<dbReference type="WBParaSite" id="PDA_v2.g12328.t1">
    <property type="protein sequence ID" value="PDA_v2.g12328.t1"/>
    <property type="gene ID" value="PDA_v2.g12328"/>
</dbReference>
<dbReference type="Pfam" id="PF00059">
    <property type="entry name" value="Lectin_C"/>
    <property type="match status" value="1"/>
</dbReference>
<name>A0A914PC71_9BILA</name>
<dbReference type="PANTHER" id="PTHR22803">
    <property type="entry name" value="MANNOSE, PHOSPHOLIPASE, LECTIN RECEPTOR RELATED"/>
    <property type="match status" value="1"/>
</dbReference>
<dbReference type="PROSITE" id="PS50041">
    <property type="entry name" value="C_TYPE_LECTIN_2"/>
    <property type="match status" value="1"/>
</dbReference>
<reference evidence="5" key="1">
    <citation type="submission" date="2022-11" db="UniProtKB">
        <authorList>
            <consortium name="WormBaseParasite"/>
        </authorList>
    </citation>
    <scope>IDENTIFICATION</scope>
</reference>
<feature type="chain" id="PRO_5036697942" evidence="2">
    <location>
        <begin position="22"/>
        <end position="201"/>
    </location>
</feature>
<dbReference type="InterPro" id="IPR050111">
    <property type="entry name" value="C-type_lectin/snaclec_domain"/>
</dbReference>
<feature type="compositionally biased region" description="Low complexity" evidence="1">
    <location>
        <begin position="163"/>
        <end position="175"/>
    </location>
</feature>
<accession>A0A914PC71</accession>
<feature type="signal peptide" evidence="2">
    <location>
        <begin position="1"/>
        <end position="21"/>
    </location>
</feature>
<dbReference type="InterPro" id="IPR016186">
    <property type="entry name" value="C-type_lectin-like/link_sf"/>
</dbReference>
<evidence type="ECO:0000256" key="1">
    <source>
        <dbReference type="SAM" id="MobiDB-lite"/>
    </source>
</evidence>